<sequence length="498" mass="55984">MQSMKSAIAAVAGELVSRFISFAFSRYCSSSSYEGLEEKRERLRHLLMRAHTVVEEADARYITNSGMLMQLKLLSEAMYQGYHALDTLTFQLHDNEEDSTNCMVSDSSISLCSATRFKRERRVLASAKKDKVHADAALDNLETAVANISEFVALLCGCDERLSRRPYDAYLYIGNFMFGRHAKNQKLLNFLLQHSPSDDLAPPPVLPIIGALGVGKKTLVAHVCADERVRSKFASILHLNGENLQNIVDHEKAMLGMSSLVVVEFVSDVDDMKWNEFYSFVTRTASTRSKVIIISKLGKLARFGSVRPIFLDALSYEELWYLFKNLAFGSADPAEHPRLVHIAEGFAKEFHQGGSLVTANAFADVLRSSLNAQFWLSTLNKCRKVMEKNLFAYGQHPNLLFDQGREVDITDLVSSPAINPIRILPCTTSRALAKTELPKVAFGELLLDPSVRPKGEFRLLTWESRLPTYTSFIQALFSSQKFSRFSVTSNLWSYENKN</sequence>
<proteinExistence type="predicted"/>
<reference evidence="1" key="2">
    <citation type="submission" date="2020-10" db="EMBL/GenBank/DDBJ databases">
        <authorList>
            <person name="Cooper E.A."/>
            <person name="Brenton Z.W."/>
            <person name="Flinn B.S."/>
            <person name="Jenkins J."/>
            <person name="Shu S."/>
            <person name="Flowers D."/>
            <person name="Luo F."/>
            <person name="Wang Y."/>
            <person name="Xia P."/>
            <person name="Barry K."/>
            <person name="Daum C."/>
            <person name="Lipzen A."/>
            <person name="Yoshinaga Y."/>
            <person name="Schmutz J."/>
            <person name="Saski C."/>
            <person name="Vermerris W."/>
            <person name="Kresovich S."/>
        </authorList>
    </citation>
    <scope>NUCLEOTIDE SEQUENCE</scope>
</reference>
<dbReference type="Proteomes" id="UP000807115">
    <property type="component" value="Chromosome 6"/>
</dbReference>
<name>A0A921QNP6_SORBI</name>
<comment type="caution">
    <text evidence="1">The sequence shown here is derived from an EMBL/GenBank/DDBJ whole genome shotgun (WGS) entry which is preliminary data.</text>
</comment>
<dbReference type="EMBL" id="CM027685">
    <property type="protein sequence ID" value="KAG0525374.1"/>
    <property type="molecule type" value="Genomic_DNA"/>
</dbReference>
<evidence type="ECO:0000313" key="2">
    <source>
        <dbReference type="Proteomes" id="UP000807115"/>
    </source>
</evidence>
<protein>
    <recommendedName>
        <fullName evidence="3">Rx N-terminal domain-containing protein</fullName>
    </recommendedName>
</protein>
<dbReference type="AlphaFoldDB" id="A0A921QNP6"/>
<evidence type="ECO:0008006" key="3">
    <source>
        <dbReference type="Google" id="ProtNLM"/>
    </source>
</evidence>
<dbReference type="InterPro" id="IPR027417">
    <property type="entry name" value="P-loop_NTPase"/>
</dbReference>
<gene>
    <name evidence="1" type="ORF">BDA96_06G050900</name>
</gene>
<dbReference type="PANTHER" id="PTHR33377">
    <property type="entry name" value="OS10G0134700 PROTEIN-RELATED"/>
    <property type="match status" value="1"/>
</dbReference>
<dbReference type="PANTHER" id="PTHR33377:SF16">
    <property type="entry name" value="RX N-TERMINAL DOMAIN-CONTAINING PROTEIN"/>
    <property type="match status" value="1"/>
</dbReference>
<accession>A0A921QNP6</accession>
<reference evidence="1" key="1">
    <citation type="journal article" date="2019" name="BMC Genomics">
        <title>A new reference genome for Sorghum bicolor reveals high levels of sequence similarity between sweet and grain genotypes: implications for the genetics of sugar metabolism.</title>
        <authorList>
            <person name="Cooper E.A."/>
            <person name="Brenton Z.W."/>
            <person name="Flinn B.S."/>
            <person name="Jenkins J."/>
            <person name="Shu S."/>
            <person name="Flowers D."/>
            <person name="Luo F."/>
            <person name="Wang Y."/>
            <person name="Xia P."/>
            <person name="Barry K."/>
            <person name="Daum C."/>
            <person name="Lipzen A."/>
            <person name="Yoshinaga Y."/>
            <person name="Schmutz J."/>
            <person name="Saski C."/>
            <person name="Vermerris W."/>
            <person name="Kresovich S."/>
        </authorList>
    </citation>
    <scope>NUCLEOTIDE SEQUENCE</scope>
</reference>
<organism evidence="1 2">
    <name type="scientific">Sorghum bicolor</name>
    <name type="common">Sorghum</name>
    <name type="synonym">Sorghum vulgare</name>
    <dbReference type="NCBI Taxonomy" id="4558"/>
    <lineage>
        <taxon>Eukaryota</taxon>
        <taxon>Viridiplantae</taxon>
        <taxon>Streptophyta</taxon>
        <taxon>Embryophyta</taxon>
        <taxon>Tracheophyta</taxon>
        <taxon>Spermatophyta</taxon>
        <taxon>Magnoliopsida</taxon>
        <taxon>Liliopsida</taxon>
        <taxon>Poales</taxon>
        <taxon>Poaceae</taxon>
        <taxon>PACMAD clade</taxon>
        <taxon>Panicoideae</taxon>
        <taxon>Andropogonodae</taxon>
        <taxon>Andropogoneae</taxon>
        <taxon>Sorghinae</taxon>
        <taxon>Sorghum</taxon>
    </lineage>
</organism>
<evidence type="ECO:0000313" key="1">
    <source>
        <dbReference type="EMBL" id="KAG0525374.1"/>
    </source>
</evidence>
<dbReference type="SUPFAM" id="SSF52540">
    <property type="entry name" value="P-loop containing nucleoside triphosphate hydrolases"/>
    <property type="match status" value="1"/>
</dbReference>